<organism evidence="1 2">
    <name type="scientific">Pedobacter segetis</name>
    <dbReference type="NCBI Taxonomy" id="2793069"/>
    <lineage>
        <taxon>Bacteria</taxon>
        <taxon>Pseudomonadati</taxon>
        <taxon>Bacteroidota</taxon>
        <taxon>Sphingobacteriia</taxon>
        <taxon>Sphingobacteriales</taxon>
        <taxon>Sphingobacteriaceae</taxon>
        <taxon>Pedobacter</taxon>
    </lineage>
</organism>
<dbReference type="RefSeq" id="WP_200587006.1">
    <property type="nucleotide sequence ID" value="NZ_JAEHFY010000018.1"/>
</dbReference>
<name>A0ABS1BLR4_9SPHI</name>
<accession>A0ABS1BLR4</accession>
<dbReference type="PANTHER" id="PTHR36529">
    <property type="entry name" value="SLL1095 PROTEIN"/>
    <property type="match status" value="1"/>
</dbReference>
<dbReference type="InterPro" id="IPR018641">
    <property type="entry name" value="Trfase_1_rSAM/seldom-assoc"/>
</dbReference>
<dbReference type="InterPro" id="IPR029044">
    <property type="entry name" value="Nucleotide-diphossugar_trans"/>
</dbReference>
<protein>
    <submittedName>
        <fullName evidence="1">DUF2064 domain-containing protein</fullName>
    </submittedName>
</protein>
<dbReference type="Gene3D" id="3.90.550.10">
    <property type="entry name" value="Spore Coat Polysaccharide Biosynthesis Protein SpsA, Chain A"/>
    <property type="match status" value="1"/>
</dbReference>
<sequence length="223" mass="25448">MNKSAIILFAHLPDFEARVKSLSYLSSKRATKRISAFLTQHFFKLSKQTTADTFLIDTYHQNGTTFGQRIANAFEDIYAKGYQNVICIGNDCPNLTLDNLQNAISETENGKVVLGPTQDGGTYLIGIPRSHFDKYAFENVKWQTNNTYKELKSSFGSDFLQLEMKTEVDHKKVFLLECENYVVKVLINIINEYCFIPRIIYKSNPQRVFLIGSSFLKAPPFSI</sequence>
<dbReference type="Proteomes" id="UP000660024">
    <property type="component" value="Unassembled WGS sequence"/>
</dbReference>
<proteinExistence type="predicted"/>
<dbReference type="PANTHER" id="PTHR36529:SF1">
    <property type="entry name" value="GLYCOSYLTRANSFERASE"/>
    <property type="match status" value="1"/>
</dbReference>
<comment type="caution">
    <text evidence="1">The sequence shown here is derived from an EMBL/GenBank/DDBJ whole genome shotgun (WGS) entry which is preliminary data.</text>
</comment>
<evidence type="ECO:0000313" key="2">
    <source>
        <dbReference type="Proteomes" id="UP000660024"/>
    </source>
</evidence>
<dbReference type="Pfam" id="PF09837">
    <property type="entry name" value="DUF2064"/>
    <property type="match status" value="1"/>
</dbReference>
<dbReference type="SUPFAM" id="SSF53448">
    <property type="entry name" value="Nucleotide-diphospho-sugar transferases"/>
    <property type="match status" value="1"/>
</dbReference>
<gene>
    <name evidence="1" type="ORF">I5M32_12770</name>
</gene>
<keyword evidence="2" id="KW-1185">Reference proteome</keyword>
<dbReference type="EMBL" id="JAEHFY010000018">
    <property type="protein sequence ID" value="MBK0383834.1"/>
    <property type="molecule type" value="Genomic_DNA"/>
</dbReference>
<reference evidence="1 2" key="1">
    <citation type="submission" date="2020-12" db="EMBL/GenBank/DDBJ databases">
        <title>Bacterial novel species Pedobacter sp. SD-b isolated from soil.</title>
        <authorList>
            <person name="Jung H.-Y."/>
        </authorList>
    </citation>
    <scope>NUCLEOTIDE SEQUENCE [LARGE SCALE GENOMIC DNA]</scope>
    <source>
        <strain evidence="1 2">SD-b</strain>
    </source>
</reference>
<evidence type="ECO:0000313" key="1">
    <source>
        <dbReference type="EMBL" id="MBK0383834.1"/>
    </source>
</evidence>